<proteinExistence type="predicted"/>
<dbReference type="AlphaFoldDB" id="A0A8K0ENQ0"/>
<evidence type="ECO:0000256" key="1">
    <source>
        <dbReference type="SAM" id="MobiDB-lite"/>
    </source>
</evidence>
<evidence type="ECO:0000313" key="3">
    <source>
        <dbReference type="Proteomes" id="UP000838412"/>
    </source>
</evidence>
<accession>A0A8K0ENQ0</accession>
<feature type="compositionally biased region" description="Polar residues" evidence="1">
    <location>
        <begin position="32"/>
        <end position="41"/>
    </location>
</feature>
<evidence type="ECO:0000313" key="2">
    <source>
        <dbReference type="EMBL" id="CAH1262903.1"/>
    </source>
</evidence>
<sequence length="492" mass="55145">MVTNSGTTNQVTKPSVSVSAPLRTCTPAVVTVMSTSRQTKTGGKARQGRKPAVDPSETESATRSPKRGQNAKYDSTMALDTVNGATVDISPKKPSQEAKERVREKLQIHELQSELTKKRAECDILREGGRQIQEELNYQKEVLSQQTNDTIRRLEQETSELSAVVEEQKKREGEMERQVQGLEKALRDKSEELKVAQEKQKTLEEEKKQIEEEREELRKSNRRQVEEISAAKAEIVKITQRAEDAEKKAAQELQTRQEVEAQNEEVVKERDDAVLERDDAQTSCKTLEEHIERTEQEKLDRPSVAAQTDLRSCVSCTSKREHKGDITVMESCSLLPYFIHGDRRNLIVPLRRKQSQSKVIDLNDYDVDSPYDHMPSTAGSRRPYDHMPSTASSRRPTPPNKPQKRPSNQGTKLPSLLKSKKGVAGRQVELTDPLLTGKFNIAISAESGSAQPKIQQGGQILVLDQQGDDYYVLVDGNSEAVAVNGKQENGHI</sequence>
<dbReference type="Proteomes" id="UP000838412">
    <property type="component" value="Chromosome 4"/>
</dbReference>
<name>A0A8K0ENQ0_BRALA</name>
<protein>
    <submittedName>
        <fullName evidence="2">Hypp2599 protein</fullName>
    </submittedName>
</protein>
<dbReference type="EMBL" id="OV696689">
    <property type="protein sequence ID" value="CAH1262903.1"/>
    <property type="molecule type" value="Genomic_DNA"/>
</dbReference>
<feature type="region of interest" description="Disordered" evidence="1">
    <location>
        <begin position="1"/>
        <end position="74"/>
    </location>
</feature>
<feature type="compositionally biased region" description="Polar residues" evidence="1">
    <location>
        <begin position="1"/>
        <end position="18"/>
    </location>
</feature>
<gene>
    <name evidence="2" type="primary">Hypp2599</name>
    <name evidence="2" type="ORF">BLAG_LOCUS17771</name>
</gene>
<keyword evidence="3" id="KW-1185">Reference proteome</keyword>
<dbReference type="OrthoDB" id="10041258at2759"/>
<reference evidence="2" key="1">
    <citation type="submission" date="2022-01" db="EMBL/GenBank/DDBJ databases">
        <authorList>
            <person name="Braso-Vives M."/>
        </authorList>
    </citation>
    <scope>NUCLEOTIDE SEQUENCE</scope>
</reference>
<organism evidence="2 3">
    <name type="scientific">Branchiostoma lanceolatum</name>
    <name type="common">Common lancelet</name>
    <name type="synonym">Amphioxus lanceolatum</name>
    <dbReference type="NCBI Taxonomy" id="7740"/>
    <lineage>
        <taxon>Eukaryota</taxon>
        <taxon>Metazoa</taxon>
        <taxon>Chordata</taxon>
        <taxon>Cephalochordata</taxon>
        <taxon>Leptocardii</taxon>
        <taxon>Amphioxiformes</taxon>
        <taxon>Branchiostomatidae</taxon>
        <taxon>Branchiostoma</taxon>
    </lineage>
</organism>
<feature type="region of interest" description="Disordered" evidence="1">
    <location>
        <begin position="365"/>
        <end position="424"/>
    </location>
</feature>
<feature type="region of interest" description="Disordered" evidence="1">
    <location>
        <begin position="191"/>
        <end position="224"/>
    </location>
</feature>